<keyword evidence="1" id="KW-0732">Signal</keyword>
<name>A0A269Z986_9MICO</name>
<dbReference type="EMBL" id="NCWY01000014">
    <property type="protein sequence ID" value="PAK94141.1"/>
    <property type="molecule type" value="Genomic_DNA"/>
</dbReference>
<gene>
    <name evidence="2" type="ORF">B8X04_14285</name>
    <name evidence="3" type="ORF">NCTC12391_00516</name>
</gene>
<reference evidence="3 5" key="2">
    <citation type="submission" date="2019-02" db="EMBL/GenBank/DDBJ databases">
        <authorList>
            <consortium name="Pathogen Informatics"/>
        </authorList>
    </citation>
    <scope>NUCLEOTIDE SEQUENCE [LARGE SCALE GENOMIC DNA]</scope>
    <source>
        <strain evidence="3 5">3012STDY7078520</strain>
    </source>
</reference>
<dbReference type="PROSITE" id="PS51257">
    <property type="entry name" value="PROKAR_LIPOPROTEIN"/>
    <property type="match status" value="1"/>
</dbReference>
<evidence type="ECO:0000313" key="2">
    <source>
        <dbReference type="EMBL" id="PAK94141.1"/>
    </source>
</evidence>
<dbReference type="SUPFAM" id="SSF63829">
    <property type="entry name" value="Calcium-dependent phosphotriesterase"/>
    <property type="match status" value="1"/>
</dbReference>
<dbReference type="Proteomes" id="UP000216867">
    <property type="component" value="Unassembled WGS sequence"/>
</dbReference>
<evidence type="ECO:0000256" key="1">
    <source>
        <dbReference type="SAM" id="SignalP"/>
    </source>
</evidence>
<evidence type="ECO:0000313" key="4">
    <source>
        <dbReference type="Proteomes" id="UP000216867"/>
    </source>
</evidence>
<reference evidence="2 4" key="1">
    <citation type="submission" date="2017-04" db="EMBL/GenBank/DDBJ databases">
        <title>Kefir bacterial isolates.</title>
        <authorList>
            <person name="Kim Y."/>
            <person name="Blasche S."/>
            <person name="Patil K.R."/>
        </authorList>
    </citation>
    <scope>NUCLEOTIDE SEQUENCE [LARGE SCALE GENOMIC DNA]</scope>
    <source>
        <strain evidence="2 4">OG2</strain>
    </source>
</reference>
<feature type="signal peptide" evidence="1">
    <location>
        <begin position="1"/>
        <end position="25"/>
    </location>
</feature>
<proteinExistence type="predicted"/>
<feature type="chain" id="PRO_5038223461" evidence="1">
    <location>
        <begin position="26"/>
        <end position="409"/>
    </location>
</feature>
<protein>
    <submittedName>
        <fullName evidence="2">Uncharacterized protein</fullName>
    </submittedName>
</protein>
<dbReference type="AlphaFoldDB" id="A0A269Z986"/>
<organism evidence="2 4">
    <name type="scientific">Brevibacterium casei</name>
    <dbReference type="NCBI Taxonomy" id="33889"/>
    <lineage>
        <taxon>Bacteria</taxon>
        <taxon>Bacillati</taxon>
        <taxon>Actinomycetota</taxon>
        <taxon>Actinomycetes</taxon>
        <taxon>Micrococcales</taxon>
        <taxon>Brevibacteriaceae</taxon>
        <taxon>Brevibacterium</taxon>
    </lineage>
</organism>
<evidence type="ECO:0000313" key="3">
    <source>
        <dbReference type="EMBL" id="VEW10975.1"/>
    </source>
</evidence>
<dbReference type="Proteomes" id="UP000386281">
    <property type="component" value="Unassembled WGS sequence"/>
</dbReference>
<evidence type="ECO:0000313" key="5">
    <source>
        <dbReference type="Proteomes" id="UP000386281"/>
    </source>
</evidence>
<accession>A0A269Z986</accession>
<sequence length="409" mass="42671">MSSSRHAFRTITALAVALVVLSACTPDPNDPDLPPEADLQLTPHGDAGTWLDDAYAAGFVDQYATPNEVCAVTDDVVVEVERGIGGGATVMGRQLRGGGILWEIDDATCGRGALLPENPESTVPAAASASVVVGTQWLSAKRAWSLYDPATGTERQALGLGAAVSSVRPLAWAGSGVVVQTDSNDVVGLELGTSGERGEEAWRQPIASGAEVTVLGDDHLGVPQVSVNRVSVIDMAAGENVLSKPVPDASEITWASDGYVEIVQETDPEYAYFDLRGNEIDRTKGVSQYPFVPSPRDGVTLPIADHRKAGTVVGVSAAGTPALFQDERQRDFTQTGEIEDLPGSIIGLLGVSADGSLLLFDRGPDGLVLLDETGAEVGEWPLGYSELRIEFGLIIVSGTSGTAVLLPPA</sequence>
<dbReference type="RefSeq" id="WP_095376624.1">
    <property type="nucleotide sequence ID" value="NZ_CAACXN010000010.1"/>
</dbReference>
<dbReference type="EMBL" id="CAACXN010000010">
    <property type="protein sequence ID" value="VEW10975.1"/>
    <property type="molecule type" value="Genomic_DNA"/>
</dbReference>